<sequence length="297" mass="33279">MDNPYYSFGRQLGSGVDGTVCLCTENATGYQYACKSINSSNSAAVLHAHAEIAMLERLCGHPNIIAYRDHFEDEDTLHIVMDLCQGGDLCDHLQEKGPLREKDAARILRAVVSAVAFCHERGVMHRDIKPENILLPCRNSGYENLKLADFGASADFSHDRCFNDVEGTPCYVAPEVLTGTGYDEKIDVWSLGVLFHVILSAYAPFDGDSEADIFRSIKRRSLNLNRSLWHEISGGGKDLLRGMLQKNPYRRLKLAHILAHPWMQGFVKDRSKNGRTDQDQSHFLLTMDTDCRCCCCC</sequence>
<evidence type="ECO:0000313" key="9">
    <source>
        <dbReference type="EMBL" id="KAH7297944.1"/>
    </source>
</evidence>
<comment type="function">
    <text evidence="7">CIPK serine-threonine protein kinases interact with CBL proteins. Binding of a CBL protein to the regulatory NAF domain of CIPK protein lead to the activation of the kinase in a calcium-dependent manner.</text>
</comment>
<dbReference type="AlphaFoldDB" id="A0A8T2RQ73"/>
<dbReference type="InterPro" id="IPR011009">
    <property type="entry name" value="Kinase-like_dom_sf"/>
</dbReference>
<keyword evidence="5" id="KW-0418">Kinase</keyword>
<evidence type="ECO:0000256" key="1">
    <source>
        <dbReference type="ARBA" id="ARBA00006234"/>
    </source>
</evidence>
<keyword evidence="2" id="KW-0723">Serine/threonine-protein kinase</keyword>
<dbReference type="SUPFAM" id="SSF56112">
    <property type="entry name" value="Protein kinase-like (PK-like)"/>
    <property type="match status" value="1"/>
</dbReference>
<reference evidence="9" key="1">
    <citation type="submission" date="2021-08" db="EMBL/GenBank/DDBJ databases">
        <title>WGS assembly of Ceratopteris richardii.</title>
        <authorList>
            <person name="Marchant D.B."/>
            <person name="Chen G."/>
            <person name="Jenkins J."/>
            <person name="Shu S."/>
            <person name="Leebens-Mack J."/>
            <person name="Grimwood J."/>
            <person name="Schmutz J."/>
            <person name="Soltis P."/>
            <person name="Soltis D."/>
            <person name="Chen Z.-H."/>
        </authorList>
    </citation>
    <scope>NUCLEOTIDE SEQUENCE</scope>
    <source>
        <strain evidence="9">Whitten #5841</strain>
        <tissue evidence="9">Leaf</tissue>
    </source>
</reference>
<comment type="similarity">
    <text evidence="1">Belongs to the protein kinase superfamily. CAMK Ser/Thr protein kinase family. SNF1 subfamily.</text>
</comment>
<comment type="caution">
    <text evidence="9">The sequence shown here is derived from an EMBL/GenBank/DDBJ whole genome shotgun (WGS) entry which is preliminary data.</text>
</comment>
<dbReference type="OMA" id="CLCTENA"/>
<dbReference type="InterPro" id="IPR050205">
    <property type="entry name" value="CDPK_Ser/Thr_kinases"/>
</dbReference>
<keyword evidence="10" id="KW-1185">Reference proteome</keyword>
<evidence type="ECO:0000313" key="10">
    <source>
        <dbReference type="Proteomes" id="UP000825935"/>
    </source>
</evidence>
<dbReference type="GO" id="GO:0005524">
    <property type="term" value="F:ATP binding"/>
    <property type="evidence" value="ECO:0007669"/>
    <property type="project" value="UniProtKB-KW"/>
</dbReference>
<keyword evidence="4" id="KW-0547">Nucleotide-binding</keyword>
<dbReference type="EMBL" id="CM035430">
    <property type="protein sequence ID" value="KAH7297944.1"/>
    <property type="molecule type" value="Genomic_DNA"/>
</dbReference>
<gene>
    <name evidence="9" type="ORF">KP509_25G020100</name>
</gene>
<dbReference type="CDD" id="cd05117">
    <property type="entry name" value="STKc_CAMK"/>
    <property type="match status" value="1"/>
</dbReference>
<evidence type="ECO:0000256" key="4">
    <source>
        <dbReference type="ARBA" id="ARBA00022741"/>
    </source>
</evidence>
<keyword evidence="3" id="KW-0808">Transferase</keyword>
<organism evidence="9 10">
    <name type="scientific">Ceratopteris richardii</name>
    <name type="common">Triangle waterfern</name>
    <dbReference type="NCBI Taxonomy" id="49495"/>
    <lineage>
        <taxon>Eukaryota</taxon>
        <taxon>Viridiplantae</taxon>
        <taxon>Streptophyta</taxon>
        <taxon>Embryophyta</taxon>
        <taxon>Tracheophyta</taxon>
        <taxon>Polypodiopsida</taxon>
        <taxon>Polypodiidae</taxon>
        <taxon>Polypodiales</taxon>
        <taxon>Pteridineae</taxon>
        <taxon>Pteridaceae</taxon>
        <taxon>Parkerioideae</taxon>
        <taxon>Ceratopteris</taxon>
    </lineage>
</organism>
<dbReference type="OrthoDB" id="40902at2759"/>
<evidence type="ECO:0000256" key="7">
    <source>
        <dbReference type="ARBA" id="ARBA00058225"/>
    </source>
</evidence>
<dbReference type="InterPro" id="IPR008271">
    <property type="entry name" value="Ser/Thr_kinase_AS"/>
</dbReference>
<dbReference type="PANTHER" id="PTHR24349">
    <property type="entry name" value="SERINE/THREONINE-PROTEIN KINASE"/>
    <property type="match status" value="1"/>
</dbReference>
<name>A0A8T2RQ73_CERRI</name>
<protein>
    <recommendedName>
        <fullName evidence="8">Protein kinase domain-containing protein</fullName>
    </recommendedName>
</protein>
<dbReference type="InterPro" id="IPR000719">
    <property type="entry name" value="Prot_kinase_dom"/>
</dbReference>
<dbReference type="GO" id="GO:0004674">
    <property type="term" value="F:protein serine/threonine kinase activity"/>
    <property type="evidence" value="ECO:0007669"/>
    <property type="project" value="UniProtKB-KW"/>
</dbReference>
<evidence type="ECO:0000256" key="5">
    <source>
        <dbReference type="ARBA" id="ARBA00022777"/>
    </source>
</evidence>
<feature type="domain" description="Protein kinase" evidence="8">
    <location>
        <begin position="6"/>
        <end position="263"/>
    </location>
</feature>
<dbReference type="PROSITE" id="PS50011">
    <property type="entry name" value="PROTEIN_KINASE_DOM"/>
    <property type="match status" value="1"/>
</dbReference>
<accession>A0A8T2RQ73</accession>
<dbReference type="FunFam" id="1.10.510.10:FF:000571">
    <property type="entry name" value="Maternal embryonic leucine zipper kinase"/>
    <property type="match status" value="1"/>
</dbReference>
<dbReference type="SMART" id="SM00220">
    <property type="entry name" value="S_TKc"/>
    <property type="match status" value="1"/>
</dbReference>
<dbReference type="Proteomes" id="UP000825935">
    <property type="component" value="Chromosome 25"/>
</dbReference>
<dbReference type="PROSITE" id="PS00108">
    <property type="entry name" value="PROTEIN_KINASE_ST"/>
    <property type="match status" value="1"/>
</dbReference>
<dbReference type="Gene3D" id="1.10.510.10">
    <property type="entry name" value="Transferase(Phosphotransferase) domain 1"/>
    <property type="match status" value="1"/>
</dbReference>
<dbReference type="Pfam" id="PF00069">
    <property type="entry name" value="Pkinase"/>
    <property type="match status" value="1"/>
</dbReference>
<evidence type="ECO:0000259" key="8">
    <source>
        <dbReference type="PROSITE" id="PS50011"/>
    </source>
</evidence>
<evidence type="ECO:0000256" key="3">
    <source>
        <dbReference type="ARBA" id="ARBA00022679"/>
    </source>
</evidence>
<evidence type="ECO:0000256" key="2">
    <source>
        <dbReference type="ARBA" id="ARBA00022527"/>
    </source>
</evidence>
<evidence type="ECO:0000256" key="6">
    <source>
        <dbReference type="ARBA" id="ARBA00022840"/>
    </source>
</evidence>
<proteinExistence type="inferred from homology"/>
<dbReference type="Gene3D" id="3.30.200.20">
    <property type="entry name" value="Phosphorylase Kinase, domain 1"/>
    <property type="match status" value="1"/>
</dbReference>
<keyword evidence="6" id="KW-0067">ATP-binding</keyword>